<dbReference type="Gene3D" id="3.40.190.10">
    <property type="entry name" value="Periplasmic binding protein-like II"/>
    <property type="match status" value="1"/>
</dbReference>
<organism evidence="2 3">
    <name type="scientific">Acuticoccus sediminis</name>
    <dbReference type="NCBI Taxonomy" id="2184697"/>
    <lineage>
        <taxon>Bacteria</taxon>
        <taxon>Pseudomonadati</taxon>
        <taxon>Pseudomonadota</taxon>
        <taxon>Alphaproteobacteria</taxon>
        <taxon>Hyphomicrobiales</taxon>
        <taxon>Amorphaceae</taxon>
        <taxon>Acuticoccus</taxon>
    </lineage>
</organism>
<dbReference type="CDD" id="cd07012">
    <property type="entry name" value="PBP2_Bug_TTT"/>
    <property type="match status" value="1"/>
</dbReference>
<dbReference type="AlphaFoldDB" id="A0A8B2NS94"/>
<accession>A0A8B2NS94</accession>
<evidence type="ECO:0000313" key="3">
    <source>
        <dbReference type="Proteomes" id="UP000249590"/>
    </source>
</evidence>
<dbReference type="InterPro" id="IPR005064">
    <property type="entry name" value="BUG"/>
</dbReference>
<dbReference type="RefSeq" id="WP_111347819.1">
    <property type="nucleotide sequence ID" value="NZ_JAIWKD010000008.1"/>
</dbReference>
<dbReference type="PIRSF" id="PIRSF017082">
    <property type="entry name" value="YflP"/>
    <property type="match status" value="1"/>
</dbReference>
<proteinExistence type="inferred from homology"/>
<dbReference type="OrthoDB" id="8970543at2"/>
<dbReference type="PANTHER" id="PTHR42928:SF5">
    <property type="entry name" value="BLR1237 PROTEIN"/>
    <property type="match status" value="1"/>
</dbReference>
<dbReference type="Gene3D" id="3.40.190.150">
    <property type="entry name" value="Bordetella uptake gene, domain 1"/>
    <property type="match status" value="1"/>
</dbReference>
<keyword evidence="3" id="KW-1185">Reference proteome</keyword>
<protein>
    <submittedName>
        <fullName evidence="2">Tripartite tricarboxylate transporter substrate-binding protein</fullName>
    </submittedName>
</protein>
<evidence type="ECO:0000313" key="2">
    <source>
        <dbReference type="EMBL" id="RAI01170.1"/>
    </source>
</evidence>
<gene>
    <name evidence="2" type="ORF">DLJ53_15780</name>
</gene>
<dbReference type="SUPFAM" id="SSF53850">
    <property type="entry name" value="Periplasmic binding protein-like II"/>
    <property type="match status" value="1"/>
</dbReference>
<sequence length="312" mass="32465">MMLAGAASAPAYAEYPDRPIQLVVPWGAGGGTDAVGRIFATLLEKELGQPVNVVNRTGGSGVVGHTAISSARPDGYTLGVMTVEITMMHHQGLTPLTYKDYDVLALVNADPGGVMVAADSGYGSLEDLLTAIKNEPAGTLKASGTGQGGIWHVGLAGWLMSEGVDPNKVTWVPSQGAAPGLTDMVAGGVDIVTASLPEGRALIEAGKVKPLATMGAERQPIFPDTPTLAEADGSDWTVAAWRALVAPKGLPEDVAAKLESAIETAYKSDEFQSFMKDRGFGLMWLSGDEATDFMGKSDEDFGKVMKEAGLVQ</sequence>
<evidence type="ECO:0000256" key="1">
    <source>
        <dbReference type="ARBA" id="ARBA00006987"/>
    </source>
</evidence>
<comment type="caution">
    <text evidence="2">The sequence shown here is derived from an EMBL/GenBank/DDBJ whole genome shotgun (WGS) entry which is preliminary data.</text>
</comment>
<dbReference type="EMBL" id="QHHQ01000003">
    <property type="protein sequence ID" value="RAI01170.1"/>
    <property type="molecule type" value="Genomic_DNA"/>
</dbReference>
<dbReference type="PANTHER" id="PTHR42928">
    <property type="entry name" value="TRICARBOXYLATE-BINDING PROTEIN"/>
    <property type="match status" value="1"/>
</dbReference>
<dbReference type="Pfam" id="PF03401">
    <property type="entry name" value="TctC"/>
    <property type="match status" value="1"/>
</dbReference>
<dbReference type="InterPro" id="IPR042100">
    <property type="entry name" value="Bug_dom1"/>
</dbReference>
<comment type="similarity">
    <text evidence="1">Belongs to the UPF0065 (bug) family.</text>
</comment>
<dbReference type="Proteomes" id="UP000249590">
    <property type="component" value="Unassembled WGS sequence"/>
</dbReference>
<name>A0A8B2NS94_9HYPH</name>
<reference evidence="2 3" key="1">
    <citation type="submission" date="2018-05" db="EMBL/GenBank/DDBJ databases">
        <title>Acuticoccus sediminis sp. nov., isolated from deep-sea sediment of Indian Ocean.</title>
        <authorList>
            <person name="Liu X."/>
            <person name="Lai Q."/>
            <person name="Du Y."/>
            <person name="Sun F."/>
            <person name="Zhang X."/>
            <person name="Wang S."/>
            <person name="Shao Z."/>
        </authorList>
    </citation>
    <scope>NUCLEOTIDE SEQUENCE [LARGE SCALE GENOMIC DNA]</scope>
    <source>
        <strain evidence="2 3">PTG4-2</strain>
    </source>
</reference>